<sequence>MEELLAQLARDAGAERRADIRLLADQARNFTESQHGLLRDPPWELRSKCLEALGSALHSGSGKLGTLAIQGLQRMLRDDRFAAPFESDDESRWLTTQLLDALPSLATLDDNAQVEIMRVLLSAACQSWWVASSTLVVRLLTLCFQLCSRTPCPPTVATAAQAAACQAVRGFVAILGMSDAADEGYESEMAEGPAGGDGLSPADVYQDIVPVCGYLCSQLQAFADKRSAGAGLQLLLSTLNALLTALPAARAHQCAPLLEQTWRHLTPALVCLLGSPTTERVGSHGPAGESQLARGSGGLTQQPSLPAAEARTIFSISVQLVRLLGAVASVRPALEALFHRMLLYPPPQHRDDALRVVKQVLQTPELLLAFCGPTLVHQEPSAKHVPVNDLSLLQITIDSIMECSSLPEPSATHTGVSCCVALLQSLEALCEGRHVSTEYAQRVNSLYARLEEADYKGPVTYGGAELAGPRDHSHTPSPPDSESDDSGDTEGPETSDSDEQDAGQSDSLRFYRQLSPDAEHRRRRQEEESCRLERLRGGRPTQLQHYDCSSEQERRHCRHFVQTLRALLPSLLAIRSCLEVDRAVQEFASKYCDGLYSSQSDLSRTDPHQLMIINADGVYLACYAALLLNLKLIRSGYYSGQTAALTVTESEFVEDVLGSGVLVYLSTSWLAELYQQVVHCDLLHQAGYADRGASLISLITDLDGLGSVEPGSQLLSDYRRLERAASNVDRDPAVEAGVKLARRVLTACWDPLLELLSTPLSGPATGRRRRTQALQRQAAGAALDGLQRAARLSNATGLQRRCGSVFSFLTAASCTESDGEAESAGRSRRRPRLPLVGQAPVQLHAAHVLSMEVILSNGLDLGSHSADCWPHIFRCVLYLGALERRLFSDRGSGSAGSSSTLPPPTRHDADALRLTFGRPEEDESLCGDTYGYLASSHGPAPDTVDIAALVQESGADDRHGGVLPAPFAARAVSGLTQMADRLFNDAAHKLNLSSLLSFLRELCRASQRQLFAAPAPAPAPAFWRRRGRRAPDAAGEQCAALLLTRLGDVLLKVVGSGRPLVHLMRAWPIVGHHLMEAACHKDLAVSKKAVSCIHDAVNAILGSQLELPHYHINEALFKPLETLLCLELCDTDVQDQIVGSICEFVEVSTSEIRSGWRPLFGALCSVRSAASAGHVRAVLDVFEAFLDTHNVLVFANAAVDCIMCLLKHVRGPPELRDGEEPEQVIELGALDDDSRDLGLAALRYIARCHAILASMHGMRNCPVFHAAHRIQLNTVPLTMSFSSLRIQLNTVPLTVDPVFTDEFSSDPDVDPDPDCELDPDRVSPVTYERLAVEGGVTELQELDNASGILRVWYLLLEGLAGATATCARRHQPQTMETLFSLLRSLADQPGAEFGIYCVNHLLLPMMQGWLRSTSRLHGGWSSFATNFKQCGGMATDLMVFYLTRVPAGASERHQAGVDLMLRQLLLVMIECACQPHEVVSRLGCACIRHVALSAGAGGLCGEQRWQPVVTALHRALALTLRPLRRLMAAFRVDSENFYGDLGRVKVAARRDCTGRDSDRLRQLAHQVFLLDGQRPPVLETSENPDAEDRSYVFLLFGSEEGDESPARVPLRHLAVGLLAHQVLLQTVGAILLHGSPHLVPSLANVLSPVGSAGQSPCGGSTPGALPGFLQQLSPHQVTTLMDALEGSQRAAVAFDSRPGLKFLVQKVCGMERAANLYGQAGAGWTLRAVTALHLAVAEAGGAHLTQLRALLTDCCQRYCQIVRLADGPEVDGAAHQPVFFLLAQGDDYPGGSGGPPEPPPQPAQAGSPLAGPPKPFCFADLARTLESDPAAGDGAEPGAESEPPPESPDCSDHEEDVPTDSGVADSDDQVYSVVTDQQLSSLIGQYKRRKPARSMPLVAAAGRRNPFLAGRAATAQGTSEPVPPEIEQQRRTSLIKDSEAQQRVWTEMVVSMLELVARQSDTTLRLLLPAVHPSVRTLTAHAAEPALRQALAEFFQRVGTAYGFADDDDE</sequence>
<feature type="compositionally biased region" description="Basic and acidic residues" evidence="3">
    <location>
        <begin position="517"/>
        <end position="536"/>
    </location>
</feature>
<feature type="domain" description="SEC7" evidence="4">
    <location>
        <begin position="389"/>
        <end position="682"/>
    </location>
</feature>
<comment type="caution">
    <text evidence="5">The sequence shown here is derived from an EMBL/GenBank/DDBJ whole genome shotgun (WGS) entry which is preliminary data.</text>
</comment>
<reference evidence="5 6" key="1">
    <citation type="submission" date="2019-07" db="EMBL/GenBank/DDBJ databases">
        <title>Draft genome assembly of a fouling barnacle, Amphibalanus amphitrite (Darwin, 1854): The first reference genome for Thecostraca.</title>
        <authorList>
            <person name="Kim W."/>
        </authorList>
    </citation>
    <scope>NUCLEOTIDE SEQUENCE [LARGE SCALE GENOMIC DNA]</scope>
    <source>
        <strain evidence="5">SNU_AA5</strain>
        <tissue evidence="5">Soma without cirri and trophi</tissue>
    </source>
</reference>
<dbReference type="Proteomes" id="UP000440578">
    <property type="component" value="Unassembled WGS sequence"/>
</dbReference>
<dbReference type="GO" id="GO:0005085">
    <property type="term" value="F:guanyl-nucleotide exchange factor activity"/>
    <property type="evidence" value="ECO:0007669"/>
    <property type="project" value="InterPro"/>
</dbReference>
<feature type="region of interest" description="Disordered" evidence="3">
    <location>
        <begin position="460"/>
        <end position="536"/>
    </location>
</feature>
<dbReference type="Pfam" id="PF01369">
    <property type="entry name" value="Sec7"/>
    <property type="match status" value="1"/>
</dbReference>
<feature type="region of interest" description="Disordered" evidence="3">
    <location>
        <begin position="1827"/>
        <end position="1871"/>
    </location>
</feature>
<evidence type="ECO:0000313" key="5">
    <source>
        <dbReference type="EMBL" id="KAF0299148.1"/>
    </source>
</evidence>
<gene>
    <name evidence="5" type="primary">Arfgef3_2</name>
    <name evidence="5" type="ORF">FJT64_003598</name>
</gene>
<dbReference type="GO" id="GO:0005737">
    <property type="term" value="C:cytoplasm"/>
    <property type="evidence" value="ECO:0007669"/>
    <property type="project" value="UniProtKB-SubCell"/>
</dbReference>
<evidence type="ECO:0000259" key="4">
    <source>
        <dbReference type="SMART" id="SM00222"/>
    </source>
</evidence>
<feature type="compositionally biased region" description="Low complexity" evidence="3">
    <location>
        <begin position="1827"/>
        <end position="1841"/>
    </location>
</feature>
<dbReference type="SUPFAM" id="SSF48371">
    <property type="entry name" value="ARM repeat"/>
    <property type="match status" value="2"/>
</dbReference>
<dbReference type="InterPro" id="IPR015403">
    <property type="entry name" value="Mon2/Sec7/BIG1-like_HDS"/>
</dbReference>
<dbReference type="Gene3D" id="1.10.1000.11">
    <property type="entry name" value="Arf Nucleotide-binding Site Opener,domain 2"/>
    <property type="match status" value="1"/>
</dbReference>
<dbReference type="OrthoDB" id="6339238at2759"/>
<protein>
    <submittedName>
        <fullName evidence="5">Brefeldin A-inhibited guanine nucleotide-exchange protein 3</fullName>
    </submittedName>
</protein>
<dbReference type="SUPFAM" id="SSF48425">
    <property type="entry name" value="Sec7 domain"/>
    <property type="match status" value="1"/>
</dbReference>
<dbReference type="GO" id="GO:0032012">
    <property type="term" value="P:regulation of ARF protein signal transduction"/>
    <property type="evidence" value="ECO:0007669"/>
    <property type="project" value="InterPro"/>
</dbReference>
<feature type="compositionally biased region" description="Acidic residues" evidence="3">
    <location>
        <begin position="481"/>
        <end position="501"/>
    </location>
</feature>
<dbReference type="PANTHER" id="PTHR10663">
    <property type="entry name" value="GUANYL-NUCLEOTIDE EXCHANGE FACTOR"/>
    <property type="match status" value="1"/>
</dbReference>
<feature type="region of interest" description="Disordered" evidence="3">
    <location>
        <begin position="280"/>
        <end position="303"/>
    </location>
</feature>
<evidence type="ECO:0000256" key="2">
    <source>
        <dbReference type="ARBA" id="ARBA00022490"/>
    </source>
</evidence>
<evidence type="ECO:0000256" key="3">
    <source>
        <dbReference type="SAM" id="MobiDB-lite"/>
    </source>
</evidence>
<organism evidence="5 6">
    <name type="scientific">Amphibalanus amphitrite</name>
    <name type="common">Striped barnacle</name>
    <name type="synonym">Balanus amphitrite</name>
    <dbReference type="NCBI Taxonomy" id="1232801"/>
    <lineage>
        <taxon>Eukaryota</taxon>
        <taxon>Metazoa</taxon>
        <taxon>Ecdysozoa</taxon>
        <taxon>Arthropoda</taxon>
        <taxon>Crustacea</taxon>
        <taxon>Multicrustacea</taxon>
        <taxon>Cirripedia</taxon>
        <taxon>Thoracica</taxon>
        <taxon>Thoracicalcarea</taxon>
        <taxon>Balanomorpha</taxon>
        <taxon>Balanoidea</taxon>
        <taxon>Balanidae</taxon>
        <taxon>Amphibalaninae</taxon>
        <taxon>Amphibalanus</taxon>
    </lineage>
</organism>
<dbReference type="PANTHER" id="PTHR10663:SF344">
    <property type="entry name" value="BREFELDIN A-INHIBITED GUANINE NUCLEOTIDE-EXCHANGE PROTEIN 3"/>
    <property type="match status" value="1"/>
</dbReference>
<dbReference type="InterPro" id="IPR035999">
    <property type="entry name" value="Sec7_dom_sf"/>
</dbReference>
<name>A0A6A4WAK6_AMPAM</name>
<keyword evidence="2" id="KW-0963">Cytoplasm</keyword>
<accession>A0A6A4WAK6</accession>
<dbReference type="EMBL" id="VIIS01001392">
    <property type="protein sequence ID" value="KAF0299148.1"/>
    <property type="molecule type" value="Genomic_DNA"/>
</dbReference>
<dbReference type="InterPro" id="IPR023394">
    <property type="entry name" value="Sec7_C_sf"/>
</dbReference>
<comment type="subcellular location">
    <subcellularLocation>
        <location evidence="1">Cytoplasm</location>
    </subcellularLocation>
</comment>
<feature type="region of interest" description="Disordered" evidence="3">
    <location>
        <begin position="1784"/>
        <end position="1812"/>
    </location>
</feature>
<dbReference type="Pfam" id="PF09324">
    <property type="entry name" value="Sec7-like_HDS"/>
    <property type="match status" value="1"/>
</dbReference>
<dbReference type="InterPro" id="IPR000904">
    <property type="entry name" value="Sec7_dom"/>
</dbReference>
<proteinExistence type="predicted"/>
<dbReference type="InterPro" id="IPR016024">
    <property type="entry name" value="ARM-type_fold"/>
</dbReference>
<evidence type="ECO:0000256" key="1">
    <source>
        <dbReference type="ARBA" id="ARBA00004496"/>
    </source>
</evidence>
<evidence type="ECO:0000313" key="6">
    <source>
        <dbReference type="Proteomes" id="UP000440578"/>
    </source>
</evidence>
<keyword evidence="6" id="KW-1185">Reference proteome</keyword>
<dbReference type="SMART" id="SM00222">
    <property type="entry name" value="Sec7"/>
    <property type="match status" value="1"/>
</dbReference>